<dbReference type="Proteomes" id="UP001183881">
    <property type="component" value="Unassembled WGS sequence"/>
</dbReference>
<dbReference type="PANTHER" id="PTHR43546">
    <property type="entry name" value="UPF0173 METAL-DEPENDENT HYDROLASE MJ1163-RELATED"/>
    <property type="match status" value="1"/>
</dbReference>
<evidence type="ECO:0000259" key="1">
    <source>
        <dbReference type="Pfam" id="PF12706"/>
    </source>
</evidence>
<feature type="domain" description="Metallo-beta-lactamase" evidence="1">
    <location>
        <begin position="27"/>
        <end position="209"/>
    </location>
</feature>
<keyword evidence="3" id="KW-1185">Reference proteome</keyword>
<comment type="caution">
    <text evidence="2">The sequence shown here is derived from an EMBL/GenBank/DDBJ whole genome shotgun (WGS) entry which is preliminary data.</text>
</comment>
<dbReference type="Gene3D" id="3.60.15.10">
    <property type="entry name" value="Ribonuclease Z/Hydroxyacylglutathione hydrolase-like"/>
    <property type="match status" value="1"/>
</dbReference>
<dbReference type="RefSeq" id="WP_311644050.1">
    <property type="nucleotide sequence ID" value="NZ_JAVRFA010000012.1"/>
</dbReference>
<proteinExistence type="predicted"/>
<dbReference type="SUPFAM" id="SSF56281">
    <property type="entry name" value="Metallo-hydrolase/oxidoreductase"/>
    <property type="match status" value="1"/>
</dbReference>
<dbReference type="InterPro" id="IPR001279">
    <property type="entry name" value="Metallo-B-lactamas"/>
</dbReference>
<evidence type="ECO:0000313" key="2">
    <source>
        <dbReference type="EMBL" id="MDT0395728.1"/>
    </source>
</evidence>
<dbReference type="InterPro" id="IPR036866">
    <property type="entry name" value="RibonucZ/Hydroxyglut_hydro"/>
</dbReference>
<name>A0ABU2PU89_9ACTN</name>
<organism evidence="2 3">
    <name type="scientific">Streptomyces edwardsiae</name>
    <dbReference type="NCBI Taxonomy" id="3075527"/>
    <lineage>
        <taxon>Bacteria</taxon>
        <taxon>Bacillati</taxon>
        <taxon>Actinomycetota</taxon>
        <taxon>Actinomycetes</taxon>
        <taxon>Kitasatosporales</taxon>
        <taxon>Streptomycetaceae</taxon>
        <taxon>Streptomyces</taxon>
    </lineage>
</organism>
<dbReference type="Pfam" id="PF12706">
    <property type="entry name" value="Lactamase_B_2"/>
    <property type="match status" value="1"/>
</dbReference>
<accession>A0ABU2PU89</accession>
<evidence type="ECO:0000313" key="3">
    <source>
        <dbReference type="Proteomes" id="UP001183881"/>
    </source>
</evidence>
<dbReference type="EMBL" id="JAVRFA010000012">
    <property type="protein sequence ID" value="MDT0395728.1"/>
    <property type="molecule type" value="Genomic_DNA"/>
</dbReference>
<reference evidence="3" key="1">
    <citation type="submission" date="2023-07" db="EMBL/GenBank/DDBJ databases">
        <title>30 novel species of actinomycetes from the DSMZ collection.</title>
        <authorList>
            <person name="Nouioui I."/>
        </authorList>
    </citation>
    <scope>NUCLEOTIDE SEQUENCE [LARGE SCALE GENOMIC DNA]</scope>
    <source>
        <strain evidence="3">DSM 41636</strain>
    </source>
</reference>
<gene>
    <name evidence="2" type="ORF">RM705_13665</name>
</gene>
<sequence>MSTATIPLDLTVTRIGHACQIIEFGQTRVLTDPWFTSNSHYYPGEPVAMTVADLGRIDALVISHEHYDHCDLDALVEGGFDLGTPLFGPGTVTAIAAAKGFRTLNTIEAWESATVGALTVTATPGQHGVHEVTFVIQAGGRTVFFGGDSLRVPELDEIPARFGSIDLALLPVNGLCIRPANLTQVVMNAQEAAGLAAVLKPTLAIPQHYAFHSGWLGDRIITKGDTDPRHFTEALALLAPDITARLVTPGIPVQITSGVE</sequence>
<dbReference type="InterPro" id="IPR050114">
    <property type="entry name" value="UPF0173_UPF0282_UlaG_hydrolase"/>
</dbReference>
<protein>
    <submittedName>
        <fullName evidence="2">MBL fold metallo-hydrolase</fullName>
    </submittedName>
</protein>